<proteinExistence type="predicted"/>
<name>A0A934KHF4_9BACT</name>
<reference evidence="2 3" key="1">
    <citation type="submission" date="2020-10" db="EMBL/GenBank/DDBJ databases">
        <title>Ca. Dormibacterota MAGs.</title>
        <authorList>
            <person name="Montgomery K."/>
        </authorList>
    </citation>
    <scope>NUCLEOTIDE SEQUENCE [LARGE SCALE GENOMIC DNA]</scope>
    <source>
        <strain evidence="2">SC8811_S16_3</strain>
    </source>
</reference>
<accession>A0A934KHF4</accession>
<sequence length="153" mass="15981">MKLQGQSGQSMVEFALIITVFLALLFAVFSSALYSVQRSAAVTAAAAGARAAAGTDPFDANRPALESAGPIIQRRLAPVLFGSKLSIARAGAACPSPRVAAVGELIVCSTLDPANPALVMVGIRGRPYNPFGFTGLAWELDATAEFHRETFSR</sequence>
<protein>
    <submittedName>
        <fullName evidence="2">Pilus assembly protein</fullName>
    </submittedName>
</protein>
<dbReference type="Pfam" id="PF07811">
    <property type="entry name" value="TadE"/>
    <property type="match status" value="1"/>
</dbReference>
<feature type="domain" description="TadE-like" evidence="1">
    <location>
        <begin position="8"/>
        <end position="50"/>
    </location>
</feature>
<comment type="caution">
    <text evidence="2">The sequence shown here is derived from an EMBL/GenBank/DDBJ whole genome shotgun (WGS) entry which is preliminary data.</text>
</comment>
<evidence type="ECO:0000259" key="1">
    <source>
        <dbReference type="Pfam" id="PF07811"/>
    </source>
</evidence>
<dbReference type="AlphaFoldDB" id="A0A934KHF4"/>
<dbReference type="Proteomes" id="UP000620075">
    <property type="component" value="Unassembled WGS sequence"/>
</dbReference>
<evidence type="ECO:0000313" key="2">
    <source>
        <dbReference type="EMBL" id="MBJ7602160.1"/>
    </source>
</evidence>
<gene>
    <name evidence="2" type="ORF">JF888_03035</name>
</gene>
<evidence type="ECO:0000313" key="3">
    <source>
        <dbReference type="Proteomes" id="UP000620075"/>
    </source>
</evidence>
<organism evidence="2 3">
    <name type="scientific">Candidatus Dormiibacter inghamiae</name>
    <dbReference type="NCBI Taxonomy" id="3127013"/>
    <lineage>
        <taxon>Bacteria</taxon>
        <taxon>Bacillati</taxon>
        <taxon>Candidatus Dormiibacterota</taxon>
        <taxon>Candidatus Dormibacteria</taxon>
        <taxon>Candidatus Dormibacterales</taxon>
        <taxon>Candidatus Dormibacteraceae</taxon>
        <taxon>Candidatus Dormiibacter</taxon>
    </lineage>
</organism>
<dbReference type="InterPro" id="IPR012495">
    <property type="entry name" value="TadE-like_dom"/>
</dbReference>
<dbReference type="EMBL" id="JAEKNQ010000015">
    <property type="protein sequence ID" value="MBJ7602160.1"/>
    <property type="molecule type" value="Genomic_DNA"/>
</dbReference>